<proteinExistence type="predicted"/>
<dbReference type="AlphaFoldDB" id="A0A7H9HMI7"/>
<dbReference type="InterPro" id="IPR039128">
    <property type="entry name" value="TRIP4-like"/>
</dbReference>
<dbReference type="OrthoDB" id="338816at2759"/>
<evidence type="ECO:0000313" key="3">
    <source>
        <dbReference type="EMBL" id="QLQ78540.1"/>
    </source>
</evidence>
<keyword evidence="4" id="KW-1185">Reference proteome</keyword>
<dbReference type="GO" id="GO:0072344">
    <property type="term" value="P:rescue of stalled ribosome"/>
    <property type="evidence" value="ECO:0007669"/>
    <property type="project" value="InterPro"/>
</dbReference>
<gene>
    <name evidence="3" type="ORF">HG537_0A07870</name>
</gene>
<dbReference type="Pfam" id="PF06221">
    <property type="entry name" value="zf-C2HC5"/>
    <property type="match status" value="1"/>
</dbReference>
<dbReference type="PANTHER" id="PTHR12963">
    <property type="entry name" value="THYROID RECEPTOR INTERACTING PROTEIN RELATED"/>
    <property type="match status" value="1"/>
</dbReference>
<dbReference type="Proteomes" id="UP000510647">
    <property type="component" value="Chromosome 1"/>
</dbReference>
<reference evidence="3 4" key="1">
    <citation type="submission" date="2020-06" db="EMBL/GenBank/DDBJ databases">
        <title>The yeast mating-type switching endonuclease HO is a domesticated member of an unorthodox homing genetic element family.</title>
        <authorList>
            <person name="Coughlan A.Y."/>
            <person name="Lombardi L."/>
            <person name="Braun-Galleani S."/>
            <person name="Martos A.R."/>
            <person name="Galeote V."/>
            <person name="Bigey F."/>
            <person name="Dequin S."/>
            <person name="Byrne K.P."/>
            <person name="Wolfe K.H."/>
        </authorList>
    </citation>
    <scope>NUCLEOTIDE SEQUENCE [LARGE SCALE GENOMIC DNA]</scope>
    <source>
        <strain evidence="3 4">CBS2947</strain>
    </source>
</reference>
<dbReference type="GO" id="GO:0008270">
    <property type="term" value="F:zinc ion binding"/>
    <property type="evidence" value="ECO:0007669"/>
    <property type="project" value="InterPro"/>
</dbReference>
<protein>
    <recommendedName>
        <fullName evidence="2">TRIP4/RQT4 C2HC5-type zinc finger domain-containing protein</fullName>
    </recommendedName>
</protein>
<feature type="compositionally biased region" description="Low complexity" evidence="1">
    <location>
        <begin position="236"/>
        <end position="245"/>
    </location>
</feature>
<name>A0A7H9HMI7_9SACH</name>
<sequence length="511" mass="59188">MTKLQAIQYAVGAIPQILPLEENEVKDLCEQVLQDKDLNSENIAEGFLEILGQSDLAFEFVIKFNEILFQQDEPKAKNEKMYPESKEPAVRSNLKTVRAPKPQVEPVKAAKEVVSSKVSSTPLVEAKSWQNGNAKTKTSKKQLIQEIDEVWKFLQLDHDEKNVTKFACNCQGNLHPLFEAAPNCLSCGKIICVREGLHLVRCSFCGTEFIPLEERLKIVQLLKREKEELMNESSTKKSATQQQQSNRKNKYSKALKISSGMGTNLFTEQDKLFDLVERQRERERKREEVLRNEEEEQRKEMELGKREEMERNLGPDLIEAQERLNKLLHFQDTSAERTKIIDNAADFDISNNSGLWGNAQERALMLKKQQRNLRKWEKLEGERNGKRNKYVVSMDIGANGKVTMKEVRRSKGKTTAESDDDIDGISDEDDLRDLRDIQMLKGEIESTKQEQNSNLQSKIWDYEKDKKQWESPKYVPSSSMKKSINKQHNEDGDRERKHRVQIDQDNQNIWE</sequence>
<dbReference type="PANTHER" id="PTHR12963:SF4">
    <property type="entry name" value="ACTIVATING SIGNAL COINTEGRATOR 1"/>
    <property type="match status" value="1"/>
</dbReference>
<accession>A0A7H9HMI7</accession>
<feature type="region of interest" description="Disordered" evidence="1">
    <location>
        <begin position="284"/>
        <end position="308"/>
    </location>
</feature>
<feature type="region of interest" description="Disordered" evidence="1">
    <location>
        <begin position="446"/>
        <end position="511"/>
    </location>
</feature>
<dbReference type="InterPro" id="IPR009349">
    <property type="entry name" value="TRIP4/RQT4_C2HC5_Znf"/>
</dbReference>
<feature type="region of interest" description="Disordered" evidence="1">
    <location>
        <begin position="405"/>
        <end position="428"/>
    </location>
</feature>
<feature type="compositionally biased region" description="Acidic residues" evidence="1">
    <location>
        <begin position="417"/>
        <end position="428"/>
    </location>
</feature>
<dbReference type="GO" id="GO:0005634">
    <property type="term" value="C:nucleus"/>
    <property type="evidence" value="ECO:0007669"/>
    <property type="project" value="InterPro"/>
</dbReference>
<feature type="domain" description="TRIP4/RQT4 C2HC5-type zinc finger" evidence="2">
    <location>
        <begin position="167"/>
        <end position="219"/>
    </location>
</feature>
<evidence type="ECO:0000313" key="4">
    <source>
        <dbReference type="Proteomes" id="UP000510647"/>
    </source>
</evidence>
<organism evidence="3 4">
    <name type="scientific">Torulaspora globosa</name>
    <dbReference type="NCBI Taxonomy" id="48254"/>
    <lineage>
        <taxon>Eukaryota</taxon>
        <taxon>Fungi</taxon>
        <taxon>Dikarya</taxon>
        <taxon>Ascomycota</taxon>
        <taxon>Saccharomycotina</taxon>
        <taxon>Saccharomycetes</taxon>
        <taxon>Saccharomycetales</taxon>
        <taxon>Saccharomycetaceae</taxon>
        <taxon>Torulaspora</taxon>
    </lineage>
</organism>
<dbReference type="GO" id="GO:0045893">
    <property type="term" value="P:positive regulation of DNA-templated transcription"/>
    <property type="evidence" value="ECO:0007669"/>
    <property type="project" value="TreeGrafter"/>
</dbReference>
<feature type="region of interest" description="Disordered" evidence="1">
    <location>
        <begin position="229"/>
        <end position="252"/>
    </location>
</feature>
<evidence type="ECO:0000259" key="2">
    <source>
        <dbReference type="Pfam" id="PF06221"/>
    </source>
</evidence>
<feature type="compositionally biased region" description="Basic and acidic residues" evidence="1">
    <location>
        <begin position="460"/>
        <end position="470"/>
    </location>
</feature>
<dbReference type="EMBL" id="CP059267">
    <property type="protein sequence ID" value="QLQ78540.1"/>
    <property type="molecule type" value="Genomic_DNA"/>
</dbReference>
<dbReference type="GO" id="GO:0180022">
    <property type="term" value="C:RQC-trigger complex"/>
    <property type="evidence" value="ECO:0007669"/>
    <property type="project" value="InterPro"/>
</dbReference>
<evidence type="ECO:0000256" key="1">
    <source>
        <dbReference type="SAM" id="MobiDB-lite"/>
    </source>
</evidence>